<dbReference type="EMBL" id="CAJVRL010000087">
    <property type="protein sequence ID" value="CAG8959006.1"/>
    <property type="molecule type" value="Genomic_DNA"/>
</dbReference>
<protein>
    <recommendedName>
        <fullName evidence="4">Phosphoglycerate mutase-like protein</fullName>
    </recommendedName>
</protein>
<dbReference type="PANTHER" id="PTHR48100:SF54">
    <property type="entry name" value="PHOSPHATASE SPAC5H10.03-RELATED"/>
    <property type="match status" value="1"/>
</dbReference>
<dbReference type="GO" id="GO:0016791">
    <property type="term" value="F:phosphatase activity"/>
    <property type="evidence" value="ECO:0007669"/>
    <property type="project" value="TreeGrafter"/>
</dbReference>
<evidence type="ECO:0000313" key="2">
    <source>
        <dbReference type="EMBL" id="CAG8959006.1"/>
    </source>
</evidence>
<dbReference type="Proteomes" id="UP000696280">
    <property type="component" value="Unassembled WGS sequence"/>
</dbReference>
<dbReference type="AlphaFoldDB" id="A0A9N9L317"/>
<evidence type="ECO:0000256" key="1">
    <source>
        <dbReference type="SAM" id="MobiDB-lite"/>
    </source>
</evidence>
<sequence length="262" mass="28627">MPKVYLHLVRHAQGFHNLSIENHILPDPALTPLGKSQCKTLSTTFPHHSVITHLVASPLRRTLYTCLLSFPAAVSAGKKVLALPELQETSSLPCDTGSAPSILAAEFGPSGNVDLSLVQDGWNTNTGRWLPSASAIEARAREARFFLRQLGQEGVARTGVDQHVVVVTHGGYLHYLTEDWDGHEKFTGTGWANTEFRSYEFESGTDGNAGLVETGESRGRRRGREIPLTREEQRVLRSSAEKGWGDSGFQVPAEVEGESAKL</sequence>
<feature type="region of interest" description="Disordered" evidence="1">
    <location>
        <begin position="203"/>
        <end position="262"/>
    </location>
</feature>
<evidence type="ECO:0000313" key="3">
    <source>
        <dbReference type="Proteomes" id="UP000696280"/>
    </source>
</evidence>
<dbReference type="Gene3D" id="3.40.50.1240">
    <property type="entry name" value="Phosphoglycerate mutase-like"/>
    <property type="match status" value="1"/>
</dbReference>
<feature type="compositionally biased region" description="Basic and acidic residues" evidence="1">
    <location>
        <begin position="224"/>
        <end position="244"/>
    </location>
</feature>
<dbReference type="GO" id="GO:0005737">
    <property type="term" value="C:cytoplasm"/>
    <property type="evidence" value="ECO:0007669"/>
    <property type="project" value="TreeGrafter"/>
</dbReference>
<dbReference type="InterPro" id="IPR050275">
    <property type="entry name" value="PGM_Phosphatase"/>
</dbReference>
<organism evidence="2 3">
    <name type="scientific">Hymenoscyphus fraxineus</name>
    <dbReference type="NCBI Taxonomy" id="746836"/>
    <lineage>
        <taxon>Eukaryota</taxon>
        <taxon>Fungi</taxon>
        <taxon>Dikarya</taxon>
        <taxon>Ascomycota</taxon>
        <taxon>Pezizomycotina</taxon>
        <taxon>Leotiomycetes</taxon>
        <taxon>Helotiales</taxon>
        <taxon>Helotiaceae</taxon>
        <taxon>Hymenoscyphus</taxon>
    </lineage>
</organism>
<keyword evidence="3" id="KW-1185">Reference proteome</keyword>
<dbReference type="SUPFAM" id="SSF53254">
    <property type="entry name" value="Phosphoglycerate mutase-like"/>
    <property type="match status" value="1"/>
</dbReference>
<dbReference type="SMART" id="SM00855">
    <property type="entry name" value="PGAM"/>
    <property type="match status" value="1"/>
</dbReference>
<evidence type="ECO:0008006" key="4">
    <source>
        <dbReference type="Google" id="ProtNLM"/>
    </source>
</evidence>
<name>A0A9N9L317_9HELO</name>
<reference evidence="2" key="1">
    <citation type="submission" date="2021-07" db="EMBL/GenBank/DDBJ databases">
        <authorList>
            <person name="Durling M."/>
        </authorList>
    </citation>
    <scope>NUCLEOTIDE SEQUENCE</scope>
</reference>
<comment type="caution">
    <text evidence="2">The sequence shown here is derived from an EMBL/GenBank/DDBJ whole genome shotgun (WGS) entry which is preliminary data.</text>
</comment>
<proteinExistence type="predicted"/>
<dbReference type="CDD" id="cd07067">
    <property type="entry name" value="HP_PGM_like"/>
    <property type="match status" value="1"/>
</dbReference>
<gene>
    <name evidence="2" type="ORF">HYFRA_00012165</name>
</gene>
<dbReference type="OrthoDB" id="496981at2759"/>
<dbReference type="InterPro" id="IPR029033">
    <property type="entry name" value="His_PPase_superfam"/>
</dbReference>
<dbReference type="Pfam" id="PF00300">
    <property type="entry name" value="His_Phos_1"/>
    <property type="match status" value="1"/>
</dbReference>
<dbReference type="PANTHER" id="PTHR48100">
    <property type="entry name" value="BROAD-SPECIFICITY PHOSPHATASE YOR283W-RELATED"/>
    <property type="match status" value="1"/>
</dbReference>
<accession>A0A9N9L317</accession>
<dbReference type="InterPro" id="IPR013078">
    <property type="entry name" value="His_Pase_superF_clade-1"/>
</dbReference>